<keyword evidence="2" id="KW-1185">Reference proteome</keyword>
<reference evidence="1" key="1">
    <citation type="submission" date="2023-03" db="EMBL/GenBank/DDBJ databases">
        <title>Massive genome expansion in bonnet fungi (Mycena s.s.) driven by repeated elements and novel gene families across ecological guilds.</title>
        <authorList>
            <consortium name="Lawrence Berkeley National Laboratory"/>
            <person name="Harder C.B."/>
            <person name="Miyauchi S."/>
            <person name="Viragh M."/>
            <person name="Kuo A."/>
            <person name="Thoen E."/>
            <person name="Andreopoulos B."/>
            <person name="Lu D."/>
            <person name="Skrede I."/>
            <person name="Drula E."/>
            <person name="Henrissat B."/>
            <person name="Morin E."/>
            <person name="Kohler A."/>
            <person name="Barry K."/>
            <person name="LaButti K."/>
            <person name="Morin E."/>
            <person name="Salamov A."/>
            <person name="Lipzen A."/>
            <person name="Mereny Z."/>
            <person name="Hegedus B."/>
            <person name="Baldrian P."/>
            <person name="Stursova M."/>
            <person name="Weitz H."/>
            <person name="Taylor A."/>
            <person name="Grigoriev I.V."/>
            <person name="Nagy L.G."/>
            <person name="Martin F."/>
            <person name="Kauserud H."/>
        </authorList>
    </citation>
    <scope>NUCLEOTIDE SEQUENCE</scope>
    <source>
        <strain evidence="1">CBHHK188m</strain>
    </source>
</reference>
<dbReference type="EMBL" id="JARJLG010000100">
    <property type="protein sequence ID" value="KAJ7745906.1"/>
    <property type="molecule type" value="Genomic_DNA"/>
</dbReference>
<comment type="caution">
    <text evidence="1">The sequence shown here is derived from an EMBL/GenBank/DDBJ whole genome shotgun (WGS) entry which is preliminary data.</text>
</comment>
<evidence type="ECO:0008006" key="3">
    <source>
        <dbReference type="Google" id="ProtNLM"/>
    </source>
</evidence>
<evidence type="ECO:0000313" key="2">
    <source>
        <dbReference type="Proteomes" id="UP001215280"/>
    </source>
</evidence>
<protein>
    <recommendedName>
        <fullName evidence="3">BTB domain-containing protein</fullName>
    </recommendedName>
</protein>
<accession>A0AAD7N547</accession>
<evidence type="ECO:0000313" key="1">
    <source>
        <dbReference type="EMBL" id="KAJ7745906.1"/>
    </source>
</evidence>
<gene>
    <name evidence="1" type="ORF">DFH07DRAFT_977003</name>
</gene>
<dbReference type="Proteomes" id="UP001215280">
    <property type="component" value="Unassembled WGS sequence"/>
</dbReference>
<sequence length="307" mass="33712">MDNFVFGDMGDALGTLTPPNSHAVTPIPEAEDIVSVSATFHPAAGLGLLPPDVILLSQDGVRFYVNSTVLLLASENAFRAMLPVFLPVGNELPVLHIPESSPVLNVILHAIYNIPCAHYSPSFSTLVNVVESMPTYGINPKLTILPPTHLFTLLLAQAPFFPLQLYALAARHDVFDLAVPTSSHLLSFPLWRLSDEMSERMGAIYLKRLFFLHIGRAEAFKRIIGPPPDHHSPSTPCNFDSQNELGRAWAQAIARLVWDARPDMSTHSIEIALRPLAEDLTCDLCRDALGVRIGTLISQWSAVKRTI</sequence>
<proteinExistence type="predicted"/>
<dbReference type="AlphaFoldDB" id="A0AAD7N547"/>
<name>A0AAD7N547_9AGAR</name>
<organism evidence="1 2">
    <name type="scientific">Mycena maculata</name>
    <dbReference type="NCBI Taxonomy" id="230809"/>
    <lineage>
        <taxon>Eukaryota</taxon>
        <taxon>Fungi</taxon>
        <taxon>Dikarya</taxon>
        <taxon>Basidiomycota</taxon>
        <taxon>Agaricomycotina</taxon>
        <taxon>Agaricomycetes</taxon>
        <taxon>Agaricomycetidae</taxon>
        <taxon>Agaricales</taxon>
        <taxon>Marasmiineae</taxon>
        <taxon>Mycenaceae</taxon>
        <taxon>Mycena</taxon>
    </lineage>
</organism>